<reference evidence="1" key="1">
    <citation type="journal article" date="2014" name="Front. Microbiol.">
        <title>High frequency of phylogenetically diverse reductive dehalogenase-homologous genes in deep subseafloor sedimentary metagenomes.</title>
        <authorList>
            <person name="Kawai M."/>
            <person name="Futagami T."/>
            <person name="Toyoda A."/>
            <person name="Takaki Y."/>
            <person name="Nishi S."/>
            <person name="Hori S."/>
            <person name="Arai W."/>
            <person name="Tsubouchi T."/>
            <person name="Morono Y."/>
            <person name="Uchiyama I."/>
            <person name="Ito T."/>
            <person name="Fujiyama A."/>
            <person name="Inagaki F."/>
            <person name="Takami H."/>
        </authorList>
    </citation>
    <scope>NUCLEOTIDE SEQUENCE</scope>
    <source>
        <strain evidence="1">Expedition CK06-06</strain>
    </source>
</reference>
<dbReference type="PANTHER" id="PTHR47197:SF3">
    <property type="entry name" value="DIHYDRO-HEME D1 DEHYDROGENASE"/>
    <property type="match status" value="1"/>
</dbReference>
<organism evidence="1">
    <name type="scientific">marine sediment metagenome</name>
    <dbReference type="NCBI Taxonomy" id="412755"/>
    <lineage>
        <taxon>unclassified sequences</taxon>
        <taxon>metagenomes</taxon>
        <taxon>ecological metagenomes</taxon>
    </lineage>
</organism>
<dbReference type="SUPFAM" id="SSF75011">
    <property type="entry name" value="3-carboxy-cis,cis-mucoante lactonizing enzyme"/>
    <property type="match status" value="1"/>
</dbReference>
<dbReference type="PANTHER" id="PTHR47197">
    <property type="entry name" value="PROTEIN NIRF"/>
    <property type="match status" value="1"/>
</dbReference>
<comment type="caution">
    <text evidence="1">The sequence shown here is derived from an EMBL/GenBank/DDBJ whole genome shotgun (WGS) entry which is preliminary data.</text>
</comment>
<name>X1QGI6_9ZZZZ</name>
<dbReference type="EMBL" id="BARW01000002">
    <property type="protein sequence ID" value="GAI67333.1"/>
    <property type="molecule type" value="Genomic_DNA"/>
</dbReference>
<accession>X1QGI6</accession>
<evidence type="ECO:0000313" key="1">
    <source>
        <dbReference type="EMBL" id="GAI67333.1"/>
    </source>
</evidence>
<proteinExistence type="predicted"/>
<dbReference type="InterPro" id="IPR015943">
    <property type="entry name" value="WD40/YVTN_repeat-like_dom_sf"/>
</dbReference>
<dbReference type="AlphaFoldDB" id="X1QGI6"/>
<gene>
    <name evidence="1" type="ORF">S12H4_00031</name>
</gene>
<dbReference type="Gene3D" id="2.130.10.10">
    <property type="entry name" value="YVTN repeat-like/Quinoprotein amine dehydrogenase"/>
    <property type="match status" value="1"/>
</dbReference>
<sequence length="285" mass="32265">MADKQVLDRNGHTPWDVSTAAYDEKSKYVGDQDWSPYGVRFKPDGTKMYIMGLSNHTVYQYSLSTPWDVSTADYDEKSKDVNAQEPYPYDVCFKPDGTKMYIMGFYNSTVYQYSLSTPWDVSTADYDKKSKDVSAQDTYSHGICFKPDGTKMYMVGDANDTIYQYSLSTPWDVSTADYDEKFKDVSAQDTYPYDVCFKPDGTKMYLVGDANNTVYQYSLSTPWAISTADYDEKFKDVSAQDTGPLGVCFKPDGTKMYIMGWANDRVLQYSLPPPAVGRSFGFIIG</sequence>
<protein>
    <submittedName>
        <fullName evidence="1">Uncharacterized protein</fullName>
    </submittedName>
</protein>
<dbReference type="InterPro" id="IPR051200">
    <property type="entry name" value="Host-pathogen_enzymatic-act"/>
</dbReference>